<dbReference type="InterPro" id="IPR008928">
    <property type="entry name" value="6-hairpin_glycosidase_sf"/>
</dbReference>
<dbReference type="GO" id="GO:0005975">
    <property type="term" value="P:carbohydrate metabolic process"/>
    <property type="evidence" value="ECO:0007669"/>
    <property type="project" value="InterPro"/>
</dbReference>
<dbReference type="Pfam" id="PF00723">
    <property type="entry name" value="Glyco_hydro_15"/>
    <property type="match status" value="1"/>
</dbReference>
<dbReference type="PANTHER" id="PTHR31616">
    <property type="entry name" value="TREHALASE"/>
    <property type="match status" value="1"/>
</dbReference>
<dbReference type="Gene3D" id="1.50.10.10">
    <property type="match status" value="1"/>
</dbReference>
<organism evidence="2 3">
    <name type="scientific">Brevibacillus thermoruber</name>
    <dbReference type="NCBI Taxonomy" id="33942"/>
    <lineage>
        <taxon>Bacteria</taxon>
        <taxon>Bacillati</taxon>
        <taxon>Bacillota</taxon>
        <taxon>Bacilli</taxon>
        <taxon>Bacillales</taxon>
        <taxon>Paenibacillaceae</taxon>
        <taxon>Brevibacillus</taxon>
    </lineage>
</organism>
<gene>
    <name evidence="2" type="ORF">O3V59_14110</name>
</gene>
<evidence type="ECO:0000313" key="3">
    <source>
        <dbReference type="Proteomes" id="UP001151071"/>
    </source>
</evidence>
<keyword evidence="2" id="KW-0378">Hydrolase</keyword>
<dbReference type="InterPro" id="IPR011613">
    <property type="entry name" value="GH15-like"/>
</dbReference>
<name>A0A9X3TRN2_9BACL</name>
<dbReference type="InterPro" id="IPR012341">
    <property type="entry name" value="6hp_glycosidase-like_sf"/>
</dbReference>
<sequence>MTTRSLIDHSIDIILRHQAETGAYLASPAFVHYRYAWLRDGAFVAYALDRFGRHESSRRFYAWCDSVVNKHAGKAKAAIAAVRAGWAGSAAEANRRFLHARFTVDGDEVAGEWGSFQLDGYGTWLWGLAEHVRRSGERSLIERFRASVDLTLDYLGACWQMPNFDCWEEHGDRIHPATLAAVYGGVRAMADCLPERAEELNGLADAVRRFVLERGTENGAFVKSLGDPSADASLLWLSLPFGLVDADDPLMVRTVTRIERELLAGFGVHRYRGDTYYGGGQWPLLSAWLGWYYVRNGRRSEAAAICRWIESTRTTDGLPEQVQEHLLAPDRYQPWVERAGMPAVPLLWSHAMYLVLADELKAAGHEEQKTRVP</sequence>
<evidence type="ECO:0000313" key="2">
    <source>
        <dbReference type="EMBL" id="MDA5109499.1"/>
    </source>
</evidence>
<proteinExistence type="predicted"/>
<feature type="domain" description="GH15-like" evidence="1">
    <location>
        <begin position="13"/>
        <end position="299"/>
    </location>
</feature>
<dbReference type="AlphaFoldDB" id="A0A9X3TRN2"/>
<accession>A0A9X3TRN2</accession>
<evidence type="ECO:0000259" key="1">
    <source>
        <dbReference type="Pfam" id="PF00723"/>
    </source>
</evidence>
<dbReference type="EMBL" id="JAPYYP010000018">
    <property type="protein sequence ID" value="MDA5109499.1"/>
    <property type="molecule type" value="Genomic_DNA"/>
</dbReference>
<keyword evidence="3" id="KW-1185">Reference proteome</keyword>
<dbReference type="GO" id="GO:0004553">
    <property type="term" value="F:hydrolase activity, hydrolyzing O-glycosyl compounds"/>
    <property type="evidence" value="ECO:0007669"/>
    <property type="project" value="UniProtKB-ARBA"/>
</dbReference>
<reference evidence="2" key="1">
    <citation type="submission" date="2022-12" db="EMBL/GenBank/DDBJ databases">
        <title>Draft genome sequence of the thermophilic strain Brevibacillus thermoruber HT42, isolated from Los Humeros, Puebla, Mexico, with biotechnological potential.</title>
        <authorList>
            <person name="Lara Sanchez J."/>
            <person name="Solis Palacios R."/>
            <person name="Bustos Baena A.S."/>
            <person name="Ruz Baez A.E."/>
            <person name="Espinosa Luna G."/>
            <person name="Oliart Ros R.M."/>
        </authorList>
    </citation>
    <scope>NUCLEOTIDE SEQUENCE</scope>
    <source>
        <strain evidence="2">HT42</strain>
    </source>
</reference>
<dbReference type="Proteomes" id="UP001151071">
    <property type="component" value="Unassembled WGS sequence"/>
</dbReference>
<dbReference type="SUPFAM" id="SSF48208">
    <property type="entry name" value="Six-hairpin glycosidases"/>
    <property type="match status" value="1"/>
</dbReference>
<comment type="caution">
    <text evidence="2">The sequence shown here is derived from an EMBL/GenBank/DDBJ whole genome shotgun (WGS) entry which is preliminary data.</text>
</comment>
<dbReference type="RefSeq" id="WP_029098609.1">
    <property type="nucleotide sequence ID" value="NZ_JAPYYP010000018.1"/>
</dbReference>
<dbReference type="PANTHER" id="PTHR31616:SF0">
    <property type="entry name" value="GLUCAN 1,4-ALPHA-GLUCOSIDASE"/>
    <property type="match status" value="1"/>
</dbReference>
<protein>
    <submittedName>
        <fullName evidence="2">Glycoside hydrolase family 15 protein</fullName>
    </submittedName>
</protein>